<dbReference type="PROSITE" id="PS01124">
    <property type="entry name" value="HTH_ARAC_FAMILY_2"/>
    <property type="match status" value="1"/>
</dbReference>
<organism evidence="6 7">
    <name type="scientific">Microbacterium oleivorans</name>
    <dbReference type="NCBI Taxonomy" id="273677"/>
    <lineage>
        <taxon>Bacteria</taxon>
        <taxon>Bacillati</taxon>
        <taxon>Actinomycetota</taxon>
        <taxon>Actinomycetes</taxon>
        <taxon>Micrococcales</taxon>
        <taxon>Microbacteriaceae</taxon>
        <taxon>Microbacterium</taxon>
    </lineage>
</organism>
<keyword evidence="1" id="KW-0805">Transcription regulation</keyword>
<proteinExistence type="predicted"/>
<accession>A0A4R5YGT6</accession>
<dbReference type="RefSeq" id="WP_133400051.1">
    <property type="nucleotide sequence ID" value="NZ_SMZX01000002.1"/>
</dbReference>
<name>A0A4R5YGT6_9MICO</name>
<keyword evidence="3" id="KW-0804">Transcription</keyword>
<dbReference type="PROSITE" id="PS50112">
    <property type="entry name" value="PAS"/>
    <property type="match status" value="1"/>
</dbReference>
<dbReference type="Gene3D" id="3.30.450.20">
    <property type="entry name" value="PAS domain"/>
    <property type="match status" value="1"/>
</dbReference>
<feature type="domain" description="PAS" evidence="5">
    <location>
        <begin position="4"/>
        <end position="41"/>
    </location>
</feature>
<dbReference type="SMART" id="SM00342">
    <property type="entry name" value="HTH_ARAC"/>
    <property type="match status" value="1"/>
</dbReference>
<dbReference type="SUPFAM" id="SSF55785">
    <property type="entry name" value="PYP-like sensor domain (PAS domain)"/>
    <property type="match status" value="1"/>
</dbReference>
<protein>
    <submittedName>
        <fullName evidence="6">Helix-turn-helix domain-containing protein</fullName>
    </submittedName>
</protein>
<dbReference type="Pfam" id="PF13188">
    <property type="entry name" value="PAS_8"/>
    <property type="match status" value="1"/>
</dbReference>
<evidence type="ECO:0000313" key="7">
    <source>
        <dbReference type="Proteomes" id="UP000295633"/>
    </source>
</evidence>
<evidence type="ECO:0000259" key="5">
    <source>
        <dbReference type="PROSITE" id="PS50112"/>
    </source>
</evidence>
<evidence type="ECO:0000256" key="2">
    <source>
        <dbReference type="ARBA" id="ARBA00023125"/>
    </source>
</evidence>
<comment type="caution">
    <text evidence="6">The sequence shown here is derived from an EMBL/GenBank/DDBJ whole genome shotgun (WGS) entry which is preliminary data.</text>
</comment>
<gene>
    <name evidence="6" type="ORF">E2R54_13055</name>
</gene>
<dbReference type="InterPro" id="IPR000014">
    <property type="entry name" value="PAS"/>
</dbReference>
<dbReference type="EMBL" id="SMZX01000002">
    <property type="protein sequence ID" value="TDL44086.1"/>
    <property type="molecule type" value="Genomic_DNA"/>
</dbReference>
<dbReference type="Gene3D" id="1.10.10.60">
    <property type="entry name" value="Homeodomain-like"/>
    <property type="match status" value="1"/>
</dbReference>
<dbReference type="Pfam" id="PF12833">
    <property type="entry name" value="HTH_18"/>
    <property type="match status" value="1"/>
</dbReference>
<evidence type="ECO:0000259" key="4">
    <source>
        <dbReference type="PROSITE" id="PS01124"/>
    </source>
</evidence>
<dbReference type="PROSITE" id="PS00041">
    <property type="entry name" value="HTH_ARAC_FAMILY_1"/>
    <property type="match status" value="1"/>
</dbReference>
<dbReference type="InterPro" id="IPR018060">
    <property type="entry name" value="HTH_AraC"/>
</dbReference>
<evidence type="ECO:0000256" key="3">
    <source>
        <dbReference type="ARBA" id="ARBA00023163"/>
    </source>
</evidence>
<dbReference type="InterPro" id="IPR009057">
    <property type="entry name" value="Homeodomain-like_sf"/>
</dbReference>
<dbReference type="AlphaFoldDB" id="A0A4R5YGT6"/>
<dbReference type="SUPFAM" id="SSF46689">
    <property type="entry name" value="Homeodomain-like"/>
    <property type="match status" value="1"/>
</dbReference>
<dbReference type="InterPro" id="IPR035965">
    <property type="entry name" value="PAS-like_dom_sf"/>
</dbReference>
<dbReference type="InterPro" id="IPR050204">
    <property type="entry name" value="AraC_XylS_family_regulators"/>
</dbReference>
<dbReference type="GO" id="GO:0043565">
    <property type="term" value="F:sequence-specific DNA binding"/>
    <property type="evidence" value="ECO:0007669"/>
    <property type="project" value="InterPro"/>
</dbReference>
<dbReference type="GO" id="GO:0003700">
    <property type="term" value="F:DNA-binding transcription factor activity"/>
    <property type="evidence" value="ECO:0007669"/>
    <property type="project" value="InterPro"/>
</dbReference>
<sequence>MAAVEEWMHAVVDAVPQPLWVIGPGGAVAHVNAAAGRLLGYADARGLIGGPSHEALHACRPDGSAYPAHECPIVHASAHGGDPHGFEVFVTSAGRPVDVAWRVAELPLPEHRLLSFAAQPGVPVARGVPTASALRAQIAARHRDPEFGVNVLARDAHVSVRTVQAVLGRAGESPAALIREHRLASAEVLLRDGMPVAAAGYAAGFRDPGTFARAFRRRFGVAPGAFARAAG</sequence>
<dbReference type="InterPro" id="IPR018062">
    <property type="entry name" value="HTH_AraC-typ_CS"/>
</dbReference>
<reference evidence="6 7" key="1">
    <citation type="submission" date="2019-03" db="EMBL/GenBank/DDBJ databases">
        <title>Genome Sequencing and Assembly of Various Microbes Isolated from Partially Reclaimed Soil and Acid Mine Drainage (AMD) Site.</title>
        <authorList>
            <person name="Steinbock B."/>
            <person name="Bechtold R."/>
            <person name="Sevigny J.L."/>
            <person name="Thomas D."/>
            <person name="Cuthill L.R."/>
            <person name="Aveiro Johannsen E.J."/>
            <person name="Thomas K."/>
            <person name="Ghosh A."/>
        </authorList>
    </citation>
    <scope>NUCLEOTIDE SEQUENCE [LARGE SCALE GENOMIC DNA]</scope>
    <source>
        <strain evidence="6 7">F-B2</strain>
    </source>
</reference>
<dbReference type="Proteomes" id="UP000295633">
    <property type="component" value="Unassembled WGS sequence"/>
</dbReference>
<keyword evidence="2" id="KW-0238">DNA-binding</keyword>
<feature type="domain" description="HTH araC/xylS-type" evidence="4">
    <location>
        <begin position="132"/>
        <end position="229"/>
    </location>
</feature>
<dbReference type="PANTHER" id="PTHR46796:SF6">
    <property type="entry name" value="ARAC SUBFAMILY"/>
    <property type="match status" value="1"/>
</dbReference>
<evidence type="ECO:0000256" key="1">
    <source>
        <dbReference type="ARBA" id="ARBA00023015"/>
    </source>
</evidence>
<dbReference type="PANTHER" id="PTHR46796">
    <property type="entry name" value="HTH-TYPE TRANSCRIPTIONAL ACTIVATOR RHAS-RELATED"/>
    <property type="match status" value="1"/>
</dbReference>
<evidence type="ECO:0000313" key="6">
    <source>
        <dbReference type="EMBL" id="TDL44086.1"/>
    </source>
</evidence>